<evidence type="ECO:0000313" key="3">
    <source>
        <dbReference type="Proteomes" id="UP000192906"/>
    </source>
</evidence>
<accession>A0A1X7CFW4</accession>
<dbReference type="Gene3D" id="3.40.50.1980">
    <property type="entry name" value="Nitrogenase molybdenum iron protein domain"/>
    <property type="match status" value="1"/>
</dbReference>
<gene>
    <name evidence="2" type="ORF">SAMN06295933_0838</name>
</gene>
<dbReference type="Pfam" id="PF00815">
    <property type="entry name" value="Histidinol_dh"/>
    <property type="match status" value="1"/>
</dbReference>
<dbReference type="InterPro" id="IPR012131">
    <property type="entry name" value="Hstdl_DH"/>
</dbReference>
<proteinExistence type="predicted"/>
<dbReference type="Proteomes" id="UP000192906">
    <property type="component" value="Unassembled WGS sequence"/>
</dbReference>
<name>A0A1X7CFW4_9BACT</name>
<dbReference type="RefSeq" id="WP_085098711.1">
    <property type="nucleotide sequence ID" value="NZ_FWZU01000001.1"/>
</dbReference>
<protein>
    <submittedName>
        <fullName evidence="2">Histidinol dehydrogenase</fullName>
    </submittedName>
</protein>
<dbReference type="GO" id="GO:0046872">
    <property type="term" value="F:metal ion binding"/>
    <property type="evidence" value="ECO:0007669"/>
    <property type="project" value="InterPro"/>
</dbReference>
<reference evidence="3" key="1">
    <citation type="submission" date="2017-04" db="EMBL/GenBank/DDBJ databases">
        <authorList>
            <person name="Varghese N."/>
            <person name="Submissions S."/>
        </authorList>
    </citation>
    <scope>NUCLEOTIDE SEQUENCE [LARGE SCALE GENOMIC DNA]</scope>
    <source>
        <strain evidence="3">K3S</strain>
    </source>
</reference>
<dbReference type="STRING" id="1519643.SAMN06295933_0838"/>
<dbReference type="GO" id="GO:0016616">
    <property type="term" value="F:oxidoreductase activity, acting on the CH-OH group of donors, NAD or NADP as acceptor"/>
    <property type="evidence" value="ECO:0007669"/>
    <property type="project" value="InterPro"/>
</dbReference>
<sequence length="270" mass="29679">MTSDSFAFPDWLEEFQITDEVFAKAYESVLPPQRAWMKKTIAQVYAISSPDSPQSKWTVNTWKGGFETEVANSPLDCVLMVIDKGSSSAVRILAALTPALAVGVKNIMVVFVGDGEISEAVLTGFELAGQESVVLISEDKFSELVSFVYESDASAAILDLRSTPADLSYCENVRYWRAPKISLISVCMDEDDPDMDVIKFAHPDVEIKEITIEDLAESGGDAAIVPAELIGEALVDFKIVLSHDQEGCWLWNTITDQFFRKNSIALTVCS</sequence>
<keyword evidence="1" id="KW-0560">Oxidoreductase</keyword>
<keyword evidence="3" id="KW-1185">Reference proteome</keyword>
<dbReference type="EMBL" id="FWZU01000001">
    <property type="protein sequence ID" value="SME95823.1"/>
    <property type="molecule type" value="Genomic_DNA"/>
</dbReference>
<evidence type="ECO:0000256" key="1">
    <source>
        <dbReference type="ARBA" id="ARBA00023002"/>
    </source>
</evidence>
<organism evidence="2 3">
    <name type="scientific">Desulfovibrio gilichinskyi</name>
    <dbReference type="NCBI Taxonomy" id="1519643"/>
    <lineage>
        <taxon>Bacteria</taxon>
        <taxon>Pseudomonadati</taxon>
        <taxon>Thermodesulfobacteriota</taxon>
        <taxon>Desulfovibrionia</taxon>
        <taxon>Desulfovibrionales</taxon>
        <taxon>Desulfovibrionaceae</taxon>
        <taxon>Desulfovibrio</taxon>
    </lineage>
</organism>
<evidence type="ECO:0000313" key="2">
    <source>
        <dbReference type="EMBL" id="SME95823.1"/>
    </source>
</evidence>
<dbReference type="OrthoDB" id="5455089at2"/>
<dbReference type="AlphaFoldDB" id="A0A1X7CFW4"/>
<dbReference type="GO" id="GO:0051287">
    <property type="term" value="F:NAD binding"/>
    <property type="evidence" value="ECO:0007669"/>
    <property type="project" value="InterPro"/>
</dbReference>